<protein>
    <recommendedName>
        <fullName evidence="4">ABC transporter domain-containing protein</fullName>
    </recommendedName>
</protein>
<dbReference type="GO" id="GO:1903806">
    <property type="term" value="P:L-isoleucine import across plasma membrane"/>
    <property type="evidence" value="ECO:0007669"/>
    <property type="project" value="TreeGrafter"/>
</dbReference>
<evidence type="ECO:0000259" key="4">
    <source>
        <dbReference type="PROSITE" id="PS50893"/>
    </source>
</evidence>
<dbReference type="Gene3D" id="3.40.50.300">
    <property type="entry name" value="P-loop containing nucleotide triphosphate hydrolases"/>
    <property type="match status" value="1"/>
</dbReference>
<dbReference type="EMBL" id="AUNB01000032">
    <property type="protein sequence ID" value="KEO58733.1"/>
    <property type="molecule type" value="Genomic_DNA"/>
</dbReference>
<dbReference type="STRING" id="1353528.DT23_16040"/>
<dbReference type="GO" id="GO:0015192">
    <property type="term" value="F:L-phenylalanine transmembrane transporter activity"/>
    <property type="evidence" value="ECO:0007669"/>
    <property type="project" value="TreeGrafter"/>
</dbReference>
<dbReference type="InterPro" id="IPR027417">
    <property type="entry name" value="P-loop_NTPase"/>
</dbReference>
<keyword evidence="6" id="KW-1185">Reference proteome</keyword>
<feature type="domain" description="ABC transporter" evidence="4">
    <location>
        <begin position="7"/>
        <end position="234"/>
    </location>
</feature>
<dbReference type="AlphaFoldDB" id="A0A074JSY7"/>
<dbReference type="RefSeq" id="WP_038131263.1">
    <property type="nucleotide sequence ID" value="NZ_AUNB01000032.1"/>
</dbReference>
<gene>
    <name evidence="5" type="ORF">DT23_16040</name>
</gene>
<dbReference type="PANTHER" id="PTHR45772:SF7">
    <property type="entry name" value="AMINO ACID ABC TRANSPORTER ATP-BINDING PROTEIN"/>
    <property type="match status" value="1"/>
</dbReference>
<dbReference type="Proteomes" id="UP000027471">
    <property type="component" value="Unassembled WGS sequence"/>
</dbReference>
<dbReference type="InterPro" id="IPR051120">
    <property type="entry name" value="ABC_AA/LPS_Transport"/>
</dbReference>
<dbReference type="PROSITE" id="PS50893">
    <property type="entry name" value="ABC_TRANSPORTER_2"/>
    <property type="match status" value="1"/>
</dbReference>
<evidence type="ECO:0000256" key="3">
    <source>
        <dbReference type="ARBA" id="ARBA00022840"/>
    </source>
</evidence>
<accession>A0A074JSY7</accession>
<organism evidence="5 6">
    <name type="scientific">Thioclava indica</name>
    <dbReference type="NCBI Taxonomy" id="1353528"/>
    <lineage>
        <taxon>Bacteria</taxon>
        <taxon>Pseudomonadati</taxon>
        <taxon>Pseudomonadota</taxon>
        <taxon>Alphaproteobacteria</taxon>
        <taxon>Rhodobacterales</taxon>
        <taxon>Paracoccaceae</taxon>
        <taxon>Thioclava</taxon>
    </lineage>
</organism>
<dbReference type="InterPro" id="IPR003593">
    <property type="entry name" value="AAA+_ATPase"/>
</dbReference>
<dbReference type="eggNOG" id="COG0411">
    <property type="taxonomic scope" value="Bacteria"/>
</dbReference>
<keyword evidence="1" id="KW-0813">Transport</keyword>
<evidence type="ECO:0000256" key="2">
    <source>
        <dbReference type="ARBA" id="ARBA00022741"/>
    </source>
</evidence>
<dbReference type="GO" id="GO:0015808">
    <property type="term" value="P:L-alanine transport"/>
    <property type="evidence" value="ECO:0007669"/>
    <property type="project" value="TreeGrafter"/>
</dbReference>
<dbReference type="SUPFAM" id="SSF52540">
    <property type="entry name" value="P-loop containing nucleoside triphosphate hydrolases"/>
    <property type="match status" value="1"/>
</dbReference>
<evidence type="ECO:0000313" key="6">
    <source>
        <dbReference type="Proteomes" id="UP000027471"/>
    </source>
</evidence>
<sequence length="236" mass="24688">MSSEPLLKLSGIEKSFSGLKVLNGVNFDLQKGEIIGLVGPNGSGKTSVINLISGVLRPDSGTIRFNGSEVQTLPSHTRVKAGINRSFQVPKCFVSMTVRENIEVAAHFSGQDADTSAILAEIGLKHLADKSAGALTANQQKMLDLGRALATRPKLLLVDEIGAGLNPAELSGIATLLKGITARGVSLIVVEHLMEFLNALTERVIVLSAGKIIFEGSLEAASRDAAVVTAFFGGAV</sequence>
<name>A0A074JSY7_9RHOB</name>
<dbReference type="OrthoDB" id="9806149at2"/>
<dbReference type="GO" id="GO:1903805">
    <property type="term" value="P:L-valine import across plasma membrane"/>
    <property type="evidence" value="ECO:0007669"/>
    <property type="project" value="TreeGrafter"/>
</dbReference>
<keyword evidence="2" id="KW-0547">Nucleotide-binding</keyword>
<dbReference type="GO" id="GO:0005886">
    <property type="term" value="C:plasma membrane"/>
    <property type="evidence" value="ECO:0007669"/>
    <property type="project" value="TreeGrafter"/>
</dbReference>
<dbReference type="Pfam" id="PF00005">
    <property type="entry name" value="ABC_tran"/>
    <property type="match status" value="1"/>
</dbReference>
<reference evidence="5 6" key="1">
    <citation type="journal article" date="2015" name="Antonie Van Leeuwenhoek">
        <title>Thioclava indica sp. nov., isolated from surface seawater of the Indian Ocean.</title>
        <authorList>
            <person name="Liu Y."/>
            <person name="Lai Q."/>
            <person name="Du J."/>
            <person name="Xu H."/>
            <person name="Jiang L."/>
            <person name="Shao Z."/>
        </authorList>
    </citation>
    <scope>NUCLEOTIDE SEQUENCE [LARGE SCALE GENOMIC DNA]</scope>
    <source>
        <strain evidence="5 6">DT23-4</strain>
    </source>
</reference>
<proteinExistence type="predicted"/>
<dbReference type="GO" id="GO:0005524">
    <property type="term" value="F:ATP binding"/>
    <property type="evidence" value="ECO:0007669"/>
    <property type="project" value="UniProtKB-KW"/>
</dbReference>
<evidence type="ECO:0000256" key="1">
    <source>
        <dbReference type="ARBA" id="ARBA00022448"/>
    </source>
</evidence>
<dbReference type="GO" id="GO:0015188">
    <property type="term" value="F:L-isoleucine transmembrane transporter activity"/>
    <property type="evidence" value="ECO:0007669"/>
    <property type="project" value="TreeGrafter"/>
</dbReference>
<dbReference type="GO" id="GO:0005304">
    <property type="term" value="F:L-valine transmembrane transporter activity"/>
    <property type="evidence" value="ECO:0007669"/>
    <property type="project" value="TreeGrafter"/>
</dbReference>
<dbReference type="PANTHER" id="PTHR45772">
    <property type="entry name" value="CONSERVED COMPONENT OF ABC TRANSPORTER FOR NATURAL AMINO ACIDS-RELATED"/>
    <property type="match status" value="1"/>
</dbReference>
<dbReference type="SMART" id="SM00382">
    <property type="entry name" value="AAA"/>
    <property type="match status" value="1"/>
</dbReference>
<evidence type="ECO:0000313" key="5">
    <source>
        <dbReference type="EMBL" id="KEO58733.1"/>
    </source>
</evidence>
<keyword evidence="3" id="KW-0067">ATP-binding</keyword>
<dbReference type="GO" id="GO:0042941">
    <property type="term" value="P:D-alanine transmembrane transport"/>
    <property type="evidence" value="ECO:0007669"/>
    <property type="project" value="TreeGrafter"/>
</dbReference>
<dbReference type="CDD" id="cd03219">
    <property type="entry name" value="ABC_Mj1267_LivG_branched"/>
    <property type="match status" value="1"/>
</dbReference>
<comment type="caution">
    <text evidence="5">The sequence shown here is derived from an EMBL/GenBank/DDBJ whole genome shotgun (WGS) entry which is preliminary data.</text>
</comment>
<dbReference type="GO" id="GO:0016887">
    <property type="term" value="F:ATP hydrolysis activity"/>
    <property type="evidence" value="ECO:0007669"/>
    <property type="project" value="InterPro"/>
</dbReference>
<dbReference type="InterPro" id="IPR003439">
    <property type="entry name" value="ABC_transporter-like_ATP-bd"/>
</dbReference>